<dbReference type="EMBL" id="CP002042">
    <property type="protein sequence ID" value="ADH64541.1"/>
    <property type="molecule type" value="Genomic_DNA"/>
</dbReference>
<protein>
    <submittedName>
        <fullName evidence="1">Carbon monoxide dehydrogenase subunit G</fullName>
    </submittedName>
</protein>
<dbReference type="STRING" id="526227.Mesil_2694"/>
<dbReference type="PANTHER" id="PTHR38588:SF1">
    <property type="entry name" value="BLL0334 PROTEIN"/>
    <property type="match status" value="1"/>
</dbReference>
<accession>D7BC44</accession>
<evidence type="ECO:0000313" key="2">
    <source>
        <dbReference type="Proteomes" id="UP000001916"/>
    </source>
</evidence>
<dbReference type="PANTHER" id="PTHR38588">
    <property type="entry name" value="BLL0334 PROTEIN"/>
    <property type="match status" value="1"/>
</dbReference>
<dbReference type="Gene3D" id="3.30.530.20">
    <property type="match status" value="1"/>
</dbReference>
<dbReference type="CDD" id="cd05018">
    <property type="entry name" value="CoxG"/>
    <property type="match status" value="1"/>
</dbReference>
<sequence>MKLTYSGQETIPLPLSQVWEFINDPHKIASCLPDVQAVEVHDPTHMDVTARVGIGPVRGNFKFKIELQPDPANHRMGVKISGGGLGSVVDLTAHADLKEQGSNTLLDWSGEAVVRGPVATVGGRVLDAQAQKLISQTFANVKTVAVESASRTT</sequence>
<dbReference type="KEGG" id="msv:Mesil_2694"/>
<organism evidence="1 2">
    <name type="scientific">Allomeiothermus silvanus (strain ATCC 700542 / DSM 9946 / NBRC 106475 / NCIMB 13440 / VI-R2)</name>
    <name type="common">Thermus silvanus</name>
    <dbReference type="NCBI Taxonomy" id="526227"/>
    <lineage>
        <taxon>Bacteria</taxon>
        <taxon>Thermotogati</taxon>
        <taxon>Deinococcota</taxon>
        <taxon>Deinococci</taxon>
        <taxon>Thermales</taxon>
        <taxon>Thermaceae</taxon>
        <taxon>Allomeiothermus</taxon>
    </lineage>
</organism>
<keyword evidence="2" id="KW-1185">Reference proteome</keyword>
<dbReference type="AlphaFoldDB" id="D7BC44"/>
<dbReference type="OrthoDB" id="2374625at2"/>
<dbReference type="Proteomes" id="UP000001916">
    <property type="component" value="Chromosome"/>
</dbReference>
<dbReference type="InterPro" id="IPR023393">
    <property type="entry name" value="START-like_dom_sf"/>
</dbReference>
<dbReference type="Pfam" id="PF06240">
    <property type="entry name" value="COXG"/>
    <property type="match status" value="1"/>
</dbReference>
<dbReference type="InterPro" id="IPR010419">
    <property type="entry name" value="CO_DH_gsu"/>
</dbReference>
<reference evidence="1 2" key="1">
    <citation type="journal article" date="2010" name="Stand. Genomic Sci.">
        <title>Complete genome sequence of Meiothermus silvanus type strain (VI-R2).</title>
        <authorList>
            <person name="Sikorski J."/>
            <person name="Tindall B.J."/>
            <person name="Lowry S."/>
            <person name="Lucas S."/>
            <person name="Nolan M."/>
            <person name="Copeland A."/>
            <person name="Glavina Del Rio T."/>
            <person name="Tice H."/>
            <person name="Cheng J.F."/>
            <person name="Han C."/>
            <person name="Pitluck S."/>
            <person name="Liolios K."/>
            <person name="Ivanova N."/>
            <person name="Mavromatis K."/>
            <person name="Mikhailova N."/>
            <person name="Pati A."/>
            <person name="Goodwin L."/>
            <person name="Chen A."/>
            <person name="Palaniappan K."/>
            <person name="Land M."/>
            <person name="Hauser L."/>
            <person name="Chang Y.J."/>
            <person name="Jeffries C.D."/>
            <person name="Rohde M."/>
            <person name="Goker M."/>
            <person name="Woyke T."/>
            <person name="Bristow J."/>
            <person name="Eisen J.A."/>
            <person name="Markowitz V."/>
            <person name="Hugenholtz P."/>
            <person name="Kyrpides N.C."/>
            <person name="Klenk H.P."/>
            <person name="Lapidus A."/>
        </authorList>
    </citation>
    <scope>NUCLEOTIDE SEQUENCE [LARGE SCALE GENOMIC DNA]</scope>
    <source>
        <strain evidence="2">ATCC 700542 / DSM 9946 / VI-R2</strain>
    </source>
</reference>
<dbReference type="HOGENOM" id="CLU_046420_1_1_0"/>
<dbReference type="SUPFAM" id="SSF55961">
    <property type="entry name" value="Bet v1-like"/>
    <property type="match status" value="1"/>
</dbReference>
<name>D7BC44_ALLS1</name>
<proteinExistence type="predicted"/>
<evidence type="ECO:0000313" key="1">
    <source>
        <dbReference type="EMBL" id="ADH64541.1"/>
    </source>
</evidence>
<dbReference type="eggNOG" id="COG3427">
    <property type="taxonomic scope" value="Bacteria"/>
</dbReference>
<dbReference type="RefSeq" id="WP_013159078.1">
    <property type="nucleotide sequence ID" value="NC_014212.1"/>
</dbReference>
<gene>
    <name evidence="1" type="ordered locus">Mesil_2694</name>
</gene>